<dbReference type="RefSeq" id="XP_022756419.1">
    <property type="nucleotide sequence ID" value="XM_022900684.1"/>
</dbReference>
<dbReference type="AlphaFoldDB" id="A0A6P5ZUG2"/>
<evidence type="ECO:0000313" key="1">
    <source>
        <dbReference type="Proteomes" id="UP000515121"/>
    </source>
</evidence>
<keyword evidence="1" id="KW-1185">Reference proteome</keyword>
<dbReference type="InterPro" id="IPR012876">
    <property type="entry name" value="DUF1677_pln"/>
</dbReference>
<dbReference type="PANTHER" id="PTHR33108:SF3">
    <property type="entry name" value="DUF1677 FAMILY PROTEIN"/>
    <property type="match status" value="1"/>
</dbReference>
<dbReference type="GeneID" id="111304162"/>
<gene>
    <name evidence="2" type="primary">LOC111304162</name>
</gene>
<dbReference type="PANTHER" id="PTHR33108">
    <property type="entry name" value="OS01G0745000 PROTEIN"/>
    <property type="match status" value="1"/>
</dbReference>
<sequence length="148" mass="16356">MAILGSDTQTPPSKVTVPVEIHCVKCESCGFTEECTPAYILRVRERYQGRWICGLCIEAVKDEALRSSTLISTEEALDRHISFCKKFRASSPLDETEHPISAMGRILRRSLDSPRALRYNSSSVLPGFEGVKGPSLLRSESCFSALSS</sequence>
<dbReference type="OrthoDB" id="1911663at2759"/>
<dbReference type="Pfam" id="PF07911">
    <property type="entry name" value="DUF1677"/>
    <property type="match status" value="1"/>
</dbReference>
<reference evidence="2" key="1">
    <citation type="submission" date="2025-08" db="UniProtKB">
        <authorList>
            <consortium name="RefSeq"/>
        </authorList>
    </citation>
    <scope>IDENTIFICATION</scope>
    <source>
        <tissue evidence="2">Fruit stalk</tissue>
    </source>
</reference>
<evidence type="ECO:0000313" key="2">
    <source>
        <dbReference type="RefSeq" id="XP_022756419.1"/>
    </source>
</evidence>
<dbReference type="KEGG" id="dzi:111304162"/>
<name>A0A6P5ZUG2_DURZI</name>
<proteinExistence type="predicted"/>
<dbReference type="Proteomes" id="UP000515121">
    <property type="component" value="Unplaced"/>
</dbReference>
<organism evidence="1 2">
    <name type="scientific">Durio zibethinus</name>
    <name type="common">Durian</name>
    <dbReference type="NCBI Taxonomy" id="66656"/>
    <lineage>
        <taxon>Eukaryota</taxon>
        <taxon>Viridiplantae</taxon>
        <taxon>Streptophyta</taxon>
        <taxon>Embryophyta</taxon>
        <taxon>Tracheophyta</taxon>
        <taxon>Spermatophyta</taxon>
        <taxon>Magnoliopsida</taxon>
        <taxon>eudicotyledons</taxon>
        <taxon>Gunneridae</taxon>
        <taxon>Pentapetalae</taxon>
        <taxon>rosids</taxon>
        <taxon>malvids</taxon>
        <taxon>Malvales</taxon>
        <taxon>Malvaceae</taxon>
        <taxon>Helicteroideae</taxon>
        <taxon>Durio</taxon>
    </lineage>
</organism>
<protein>
    <submittedName>
        <fullName evidence="2">Uncharacterized protein LOC111304162</fullName>
    </submittedName>
</protein>
<accession>A0A6P5ZUG2</accession>